<evidence type="ECO:0000313" key="1">
    <source>
        <dbReference type="EMBL" id="WEK06274.1"/>
    </source>
</evidence>
<sequence length="177" mass="18848">MKLTWFGGTTIRIHIGGAILVVDANRAPKGIDARELVSGADRVIEQFGAELIEVSGREWKPRKPLNLIDEGGVLPEVELWSVGQGSILIDAMGETPLLLLTGEPPVLGRWAEVATTVLFGTGVQIARLGKAVLEDRPPRLLALAADEADVDHAIPILRELLDGSGLVSLEPGLALEV</sequence>
<gene>
    <name evidence="1" type="ORF">P0Y65_08530</name>
</gene>
<dbReference type="AlphaFoldDB" id="A0AAJ5VZD9"/>
<protein>
    <submittedName>
        <fullName evidence="1">Uncharacterized protein</fullName>
    </submittedName>
</protein>
<evidence type="ECO:0000313" key="2">
    <source>
        <dbReference type="Proteomes" id="UP001217476"/>
    </source>
</evidence>
<accession>A0AAJ5VZD9</accession>
<dbReference type="Proteomes" id="UP001217476">
    <property type="component" value="Chromosome"/>
</dbReference>
<proteinExistence type="predicted"/>
<reference evidence="1" key="1">
    <citation type="submission" date="2023-03" db="EMBL/GenBank/DDBJ databases">
        <title>Andean soil-derived lignocellulolytic bacterial consortium as a source of novel taxa and putative plastic-active enzymes.</title>
        <authorList>
            <person name="Diaz-Garcia L."/>
            <person name="Chuvochina M."/>
            <person name="Feuerriegel G."/>
            <person name="Bunk B."/>
            <person name="Sproer C."/>
            <person name="Streit W.R."/>
            <person name="Rodriguez L.M."/>
            <person name="Overmann J."/>
            <person name="Jimenez D.J."/>
        </authorList>
    </citation>
    <scope>NUCLEOTIDE SEQUENCE</scope>
    <source>
        <strain evidence="1">MAG 4196</strain>
    </source>
</reference>
<organism evidence="1 2">
    <name type="scientific">Candidatus Devosia phytovorans</name>
    <dbReference type="NCBI Taxonomy" id="3121372"/>
    <lineage>
        <taxon>Bacteria</taxon>
        <taxon>Pseudomonadati</taxon>
        <taxon>Pseudomonadota</taxon>
        <taxon>Alphaproteobacteria</taxon>
        <taxon>Hyphomicrobiales</taxon>
        <taxon>Devosiaceae</taxon>
        <taxon>Devosia</taxon>
    </lineage>
</organism>
<dbReference type="EMBL" id="CP119312">
    <property type="protein sequence ID" value="WEK06274.1"/>
    <property type="molecule type" value="Genomic_DNA"/>
</dbReference>
<name>A0AAJ5VZD9_9HYPH</name>